<evidence type="ECO:0000259" key="9">
    <source>
        <dbReference type="PROSITE" id="PS51352"/>
    </source>
</evidence>
<name>A0A7W7B1F8_9SPHN</name>
<dbReference type="SUPFAM" id="SSF52833">
    <property type="entry name" value="Thioredoxin-like"/>
    <property type="match status" value="1"/>
</dbReference>
<dbReference type="PANTHER" id="PTHR32234:SF3">
    <property type="entry name" value="SUPPRESSION OF COPPER SENSITIVITY PROTEIN"/>
    <property type="match status" value="1"/>
</dbReference>
<dbReference type="Pfam" id="PF02683">
    <property type="entry name" value="DsbD_TM"/>
    <property type="match status" value="1"/>
</dbReference>
<evidence type="ECO:0000256" key="7">
    <source>
        <dbReference type="SAM" id="Phobius"/>
    </source>
</evidence>
<feature type="transmembrane region" description="Helical" evidence="7">
    <location>
        <begin position="290"/>
        <end position="314"/>
    </location>
</feature>
<evidence type="ECO:0000256" key="8">
    <source>
        <dbReference type="SAM" id="SignalP"/>
    </source>
</evidence>
<evidence type="ECO:0000256" key="1">
    <source>
        <dbReference type="ARBA" id="ARBA00004651"/>
    </source>
</evidence>
<sequence length="682" mass="70655">MFRAALLLLAVLASPAFAAAVQNPHTRVELIAESAAPAPGSAALAIVMTPRPGWHTYWKNPGSAGMETQAAWTLPPGASASAIRYPVPSTFTVSGIMNYVFEGESALLVDLTVPQLAPGTALPVKVRVDYLVCDDELCVPETADLAIDLTVGDGAADPAAAPRFDRARAALPRPVDWPARYARADGKFRLSVDTAGADDIADGYFFPDADGVLDYDAPQAVSRVGDTLIIETVAGAAADPGDVTGILRLDRTDGSHFGASLTARAGEVAAAGAPLAQTGHDPHQTGLPSVFTALALAVLGGFILNVMPCVFPILGLKALSLASGGHSERAARRDALAYTAGVVGTCVALGAAILALRALGSEIGWAFQLQDPRVIFLLLLLVTAIALNLAGLFEISAPRVGGDALAGRGGAQGAFWTGTLAAIVATPCTGPFMGLALGAAILLPPALGLLIFAGLGLGLALPFILIGFIPALRRRLPKPGPWMVTFRRVMALPMLATAVALAWVLGRQAGVAGMAFGLAAAVFLAAGLWWVGIRQQGGRSAAVPLVVAALSLVMIFQITPRAESSTASAALPNVEPFSEVRLAALRGEGPVFVYFTADWCITCKVNENGALSAAPVTAAFTDAGIRTLVGDWTNADPAITRFLESQGRAGVPLYLFYPQGREAEVLPQLLSESMMLELARRV</sequence>
<dbReference type="PANTHER" id="PTHR32234">
    <property type="entry name" value="THIOL:DISULFIDE INTERCHANGE PROTEIN DSBD"/>
    <property type="match status" value="1"/>
</dbReference>
<dbReference type="InterPro" id="IPR028250">
    <property type="entry name" value="DsbDN"/>
</dbReference>
<dbReference type="Pfam" id="PF13899">
    <property type="entry name" value="Thioredoxin_7"/>
    <property type="match status" value="1"/>
</dbReference>
<keyword evidence="4" id="KW-0201">Cytochrome c-type biogenesis</keyword>
<feature type="transmembrane region" description="Helical" evidence="7">
    <location>
        <begin position="511"/>
        <end position="533"/>
    </location>
</feature>
<proteinExistence type="predicted"/>
<dbReference type="Proteomes" id="UP000566324">
    <property type="component" value="Unassembled WGS sequence"/>
</dbReference>
<dbReference type="CDD" id="cd02953">
    <property type="entry name" value="DsbDgamma"/>
    <property type="match status" value="1"/>
</dbReference>
<keyword evidence="2" id="KW-1003">Cell membrane</keyword>
<feature type="transmembrane region" description="Helical" evidence="7">
    <location>
        <begin position="335"/>
        <end position="354"/>
    </location>
</feature>
<keyword evidence="8" id="KW-0732">Signal</keyword>
<keyword evidence="11" id="KW-1185">Reference proteome</keyword>
<feature type="domain" description="Thioredoxin" evidence="9">
    <location>
        <begin position="560"/>
        <end position="682"/>
    </location>
</feature>
<feature type="chain" id="PRO_5031540854" evidence="8">
    <location>
        <begin position="19"/>
        <end position="682"/>
    </location>
</feature>
<feature type="transmembrane region" description="Helical" evidence="7">
    <location>
        <begin position="540"/>
        <end position="558"/>
    </location>
</feature>
<dbReference type="GO" id="GO:0017004">
    <property type="term" value="P:cytochrome complex assembly"/>
    <property type="evidence" value="ECO:0007669"/>
    <property type="project" value="UniProtKB-KW"/>
</dbReference>
<feature type="transmembrane region" description="Helical" evidence="7">
    <location>
        <begin position="374"/>
        <end position="393"/>
    </location>
</feature>
<organism evidence="10 11">
    <name type="scientific">Sphingosinicella soli</name>
    <dbReference type="NCBI Taxonomy" id="333708"/>
    <lineage>
        <taxon>Bacteria</taxon>
        <taxon>Pseudomonadati</taxon>
        <taxon>Pseudomonadota</taxon>
        <taxon>Alphaproteobacteria</taxon>
        <taxon>Sphingomonadales</taxon>
        <taxon>Sphingosinicellaceae</taxon>
        <taxon>Sphingosinicella</taxon>
    </lineage>
</organism>
<evidence type="ECO:0000313" key="10">
    <source>
        <dbReference type="EMBL" id="MBB4632251.1"/>
    </source>
</evidence>
<evidence type="ECO:0000256" key="6">
    <source>
        <dbReference type="ARBA" id="ARBA00023136"/>
    </source>
</evidence>
<reference evidence="10 11" key="1">
    <citation type="submission" date="2020-08" db="EMBL/GenBank/DDBJ databases">
        <title>Genomic Encyclopedia of Type Strains, Phase IV (KMG-IV): sequencing the most valuable type-strain genomes for metagenomic binning, comparative biology and taxonomic classification.</title>
        <authorList>
            <person name="Goeker M."/>
        </authorList>
    </citation>
    <scope>NUCLEOTIDE SEQUENCE [LARGE SCALE GENOMIC DNA]</scope>
    <source>
        <strain evidence="10 11">DSM 17328</strain>
    </source>
</reference>
<feature type="transmembrane region" description="Helical" evidence="7">
    <location>
        <begin position="449"/>
        <end position="472"/>
    </location>
</feature>
<dbReference type="Gene3D" id="3.40.30.10">
    <property type="entry name" value="Glutaredoxin"/>
    <property type="match status" value="1"/>
</dbReference>
<feature type="signal peptide" evidence="8">
    <location>
        <begin position="1"/>
        <end position="18"/>
    </location>
</feature>
<dbReference type="PROSITE" id="PS51352">
    <property type="entry name" value="THIOREDOXIN_2"/>
    <property type="match status" value="1"/>
</dbReference>
<evidence type="ECO:0000256" key="5">
    <source>
        <dbReference type="ARBA" id="ARBA00022989"/>
    </source>
</evidence>
<dbReference type="EMBL" id="JACHNZ010000019">
    <property type="protein sequence ID" value="MBB4632251.1"/>
    <property type="molecule type" value="Genomic_DNA"/>
</dbReference>
<evidence type="ECO:0000256" key="4">
    <source>
        <dbReference type="ARBA" id="ARBA00022748"/>
    </source>
</evidence>
<evidence type="ECO:0000313" key="11">
    <source>
        <dbReference type="Proteomes" id="UP000566324"/>
    </source>
</evidence>
<keyword evidence="6 7" id="KW-0472">Membrane</keyword>
<comment type="caution">
    <text evidence="10">The sequence shown here is derived from an EMBL/GenBank/DDBJ whole genome shotgun (WGS) entry which is preliminary data.</text>
</comment>
<dbReference type="GO" id="GO:0005886">
    <property type="term" value="C:plasma membrane"/>
    <property type="evidence" value="ECO:0007669"/>
    <property type="project" value="UniProtKB-SubCell"/>
</dbReference>
<dbReference type="RefSeq" id="WP_184068455.1">
    <property type="nucleotide sequence ID" value="NZ_JACHNZ010000019.1"/>
</dbReference>
<comment type="subcellular location">
    <subcellularLocation>
        <location evidence="1">Cell membrane</location>
        <topology evidence="1">Multi-pass membrane protein</topology>
    </subcellularLocation>
</comment>
<keyword evidence="5 7" id="KW-1133">Transmembrane helix</keyword>
<feature type="transmembrane region" description="Helical" evidence="7">
    <location>
        <begin position="484"/>
        <end position="505"/>
    </location>
</feature>
<feature type="transmembrane region" description="Helical" evidence="7">
    <location>
        <begin position="414"/>
        <end position="443"/>
    </location>
</feature>
<dbReference type="Pfam" id="PF11412">
    <property type="entry name" value="DsbD_N"/>
    <property type="match status" value="1"/>
</dbReference>
<dbReference type="InterPro" id="IPR035671">
    <property type="entry name" value="DsbD_gamma"/>
</dbReference>
<accession>A0A7W7B1F8</accession>
<dbReference type="GO" id="GO:0045454">
    <property type="term" value="P:cell redox homeostasis"/>
    <property type="evidence" value="ECO:0007669"/>
    <property type="project" value="TreeGrafter"/>
</dbReference>
<dbReference type="InterPro" id="IPR013766">
    <property type="entry name" value="Thioredoxin_domain"/>
</dbReference>
<dbReference type="InterPro" id="IPR003834">
    <property type="entry name" value="Cyt_c_assmbl_TM_dom"/>
</dbReference>
<protein>
    <submittedName>
        <fullName evidence="10">Thiol:disulfide interchange protein/DsbC/DsbD-like thiol-disulfide interchange protein</fullName>
    </submittedName>
</protein>
<dbReference type="InterPro" id="IPR036249">
    <property type="entry name" value="Thioredoxin-like_sf"/>
</dbReference>
<keyword evidence="3 7" id="KW-0812">Transmembrane</keyword>
<gene>
    <name evidence="10" type="ORF">GGQ98_001871</name>
</gene>
<evidence type="ECO:0000256" key="2">
    <source>
        <dbReference type="ARBA" id="ARBA00022475"/>
    </source>
</evidence>
<dbReference type="AlphaFoldDB" id="A0A7W7B1F8"/>
<evidence type="ECO:0000256" key="3">
    <source>
        <dbReference type="ARBA" id="ARBA00022692"/>
    </source>
</evidence>
<dbReference type="GO" id="GO:0015035">
    <property type="term" value="F:protein-disulfide reductase activity"/>
    <property type="evidence" value="ECO:0007669"/>
    <property type="project" value="TreeGrafter"/>
</dbReference>